<name>A0A937KE35_9BACT</name>
<dbReference type="GO" id="GO:0010043">
    <property type="term" value="P:response to zinc ion"/>
    <property type="evidence" value="ECO:0007669"/>
    <property type="project" value="TreeGrafter"/>
</dbReference>
<feature type="transmembrane region" description="Helical" evidence="9">
    <location>
        <begin position="204"/>
        <end position="223"/>
    </location>
</feature>
<dbReference type="Pfam" id="PF00950">
    <property type="entry name" value="ABC-3"/>
    <property type="match status" value="1"/>
</dbReference>
<dbReference type="GO" id="GO:0043190">
    <property type="term" value="C:ATP-binding cassette (ABC) transporter complex"/>
    <property type="evidence" value="ECO:0007669"/>
    <property type="project" value="InterPro"/>
</dbReference>
<dbReference type="PANTHER" id="PTHR30477:SF8">
    <property type="entry name" value="METAL TRANSPORT SYSTEM MEMBRANE PROTEIN CT_070-RELATED"/>
    <property type="match status" value="1"/>
</dbReference>
<gene>
    <name evidence="10" type="ORF">JMN32_22675</name>
</gene>
<feature type="transmembrane region" description="Helical" evidence="9">
    <location>
        <begin position="256"/>
        <end position="282"/>
    </location>
</feature>
<dbReference type="CDD" id="cd06550">
    <property type="entry name" value="TM_ABC_iron-siderophores_like"/>
    <property type="match status" value="1"/>
</dbReference>
<dbReference type="EMBL" id="JAEUGD010000066">
    <property type="protein sequence ID" value="MBL6449134.1"/>
    <property type="molecule type" value="Genomic_DNA"/>
</dbReference>
<feature type="transmembrane region" description="Helical" evidence="9">
    <location>
        <begin position="143"/>
        <end position="162"/>
    </location>
</feature>
<accession>A0A937KE35</accession>
<keyword evidence="7 9" id="KW-0472">Membrane</keyword>
<evidence type="ECO:0000256" key="6">
    <source>
        <dbReference type="ARBA" id="ARBA00022989"/>
    </source>
</evidence>
<keyword evidence="4" id="KW-1003">Cell membrane</keyword>
<feature type="transmembrane region" description="Helical" evidence="9">
    <location>
        <begin position="6"/>
        <end position="26"/>
    </location>
</feature>
<keyword evidence="6 9" id="KW-1133">Transmembrane helix</keyword>
<proteinExistence type="inferred from homology"/>
<evidence type="ECO:0000313" key="11">
    <source>
        <dbReference type="Proteomes" id="UP000614216"/>
    </source>
</evidence>
<evidence type="ECO:0000256" key="2">
    <source>
        <dbReference type="ARBA" id="ARBA00008034"/>
    </source>
</evidence>
<protein>
    <submittedName>
        <fullName evidence="10">Metal ABC transporter permease</fullName>
    </submittedName>
</protein>
<dbReference type="AlphaFoldDB" id="A0A937KE35"/>
<feature type="transmembrane region" description="Helical" evidence="9">
    <location>
        <begin position="89"/>
        <end position="109"/>
    </location>
</feature>
<keyword evidence="3 8" id="KW-0813">Transport</keyword>
<evidence type="ECO:0000256" key="7">
    <source>
        <dbReference type="ARBA" id="ARBA00023136"/>
    </source>
</evidence>
<sequence>MEALQIILAGSLVAIACGLLGCFLILRKMAMVGDAISHAVLPGIVLAFLFTGSRDSVTMLIGAGAIGILTTFLIEFFHKKGRLQTDASIGVTFTWLFAVGVILISVFAGKVDLDQDCVLYGEIAYVPLDLWITDSGQIMGPRVLYITGTVLIILIAFISLGYKELFLTTFDPAYASAIGISTAVWHYLLMGAVSLTTVASFESVGAILVVALLIAPPATAYLLTENLKKMLLITSLLGVVISAVGYYLAAWFDGSIAGAMASVAGLLFMLAFLLSPTNGLIAKHRRKKAILKPSGV</sequence>
<evidence type="ECO:0000256" key="5">
    <source>
        <dbReference type="ARBA" id="ARBA00022692"/>
    </source>
</evidence>
<evidence type="ECO:0000256" key="9">
    <source>
        <dbReference type="SAM" id="Phobius"/>
    </source>
</evidence>
<dbReference type="SUPFAM" id="SSF81345">
    <property type="entry name" value="ABC transporter involved in vitamin B12 uptake, BtuC"/>
    <property type="match status" value="1"/>
</dbReference>
<feature type="transmembrane region" description="Helical" evidence="9">
    <location>
        <begin position="57"/>
        <end position="77"/>
    </location>
</feature>
<dbReference type="InterPro" id="IPR037294">
    <property type="entry name" value="ABC_BtuC-like"/>
</dbReference>
<feature type="transmembrane region" description="Helical" evidence="9">
    <location>
        <begin position="230"/>
        <end position="250"/>
    </location>
</feature>
<evidence type="ECO:0000256" key="3">
    <source>
        <dbReference type="ARBA" id="ARBA00022448"/>
    </source>
</evidence>
<dbReference type="PANTHER" id="PTHR30477">
    <property type="entry name" value="ABC-TRANSPORTER METAL-BINDING PROTEIN"/>
    <property type="match status" value="1"/>
</dbReference>
<dbReference type="InterPro" id="IPR001626">
    <property type="entry name" value="ABC_TroCD"/>
</dbReference>
<comment type="subcellular location">
    <subcellularLocation>
        <location evidence="1 8">Cell membrane</location>
        <topology evidence="1 8">Multi-pass membrane protein</topology>
    </subcellularLocation>
</comment>
<evidence type="ECO:0000256" key="4">
    <source>
        <dbReference type="ARBA" id="ARBA00022475"/>
    </source>
</evidence>
<feature type="transmembrane region" description="Helical" evidence="9">
    <location>
        <begin position="33"/>
        <end position="51"/>
    </location>
</feature>
<evidence type="ECO:0000256" key="8">
    <source>
        <dbReference type="RuleBase" id="RU003943"/>
    </source>
</evidence>
<evidence type="ECO:0000256" key="1">
    <source>
        <dbReference type="ARBA" id="ARBA00004651"/>
    </source>
</evidence>
<reference evidence="10" key="1">
    <citation type="submission" date="2021-01" db="EMBL/GenBank/DDBJ databases">
        <title>Fulvivirga kasyanovii gen. nov., sp nov., a novel member of the phylum Bacteroidetes isolated from seawater in a mussel farm.</title>
        <authorList>
            <person name="Zhao L.-H."/>
            <person name="Wang Z.-J."/>
        </authorList>
    </citation>
    <scope>NUCLEOTIDE SEQUENCE</scope>
    <source>
        <strain evidence="10">29W222</strain>
    </source>
</reference>
<dbReference type="GO" id="GO:0055085">
    <property type="term" value="P:transmembrane transport"/>
    <property type="evidence" value="ECO:0007669"/>
    <property type="project" value="InterPro"/>
</dbReference>
<evidence type="ECO:0000313" key="10">
    <source>
        <dbReference type="EMBL" id="MBL6449134.1"/>
    </source>
</evidence>
<dbReference type="RefSeq" id="WP_202858670.1">
    <property type="nucleotide sequence ID" value="NZ_JAEUGD010000066.1"/>
</dbReference>
<dbReference type="Gene3D" id="1.10.3470.10">
    <property type="entry name" value="ABC transporter involved in vitamin B12 uptake, BtuC"/>
    <property type="match status" value="1"/>
</dbReference>
<keyword evidence="5 8" id="KW-0812">Transmembrane</keyword>
<comment type="similarity">
    <text evidence="2 8">Belongs to the ABC-3 integral membrane protein family.</text>
</comment>
<keyword evidence="11" id="KW-1185">Reference proteome</keyword>
<organism evidence="10 11">
    <name type="scientific">Fulvivirga marina</name>
    <dbReference type="NCBI Taxonomy" id="2494733"/>
    <lineage>
        <taxon>Bacteria</taxon>
        <taxon>Pseudomonadati</taxon>
        <taxon>Bacteroidota</taxon>
        <taxon>Cytophagia</taxon>
        <taxon>Cytophagales</taxon>
        <taxon>Fulvivirgaceae</taxon>
        <taxon>Fulvivirga</taxon>
    </lineage>
</organism>
<feature type="transmembrane region" description="Helical" evidence="9">
    <location>
        <begin position="174"/>
        <end position="198"/>
    </location>
</feature>
<dbReference type="Proteomes" id="UP000614216">
    <property type="component" value="Unassembled WGS sequence"/>
</dbReference>
<comment type="caution">
    <text evidence="10">The sequence shown here is derived from an EMBL/GenBank/DDBJ whole genome shotgun (WGS) entry which is preliminary data.</text>
</comment>